<dbReference type="Proteomes" id="UP000316079">
    <property type="component" value="Unassembled WGS sequence"/>
</dbReference>
<reference evidence="1 2" key="1">
    <citation type="journal article" date="2019" name="Sci. Data">
        <title>Hybrid genome assembly and annotation of Danionella translucida.</title>
        <authorList>
            <person name="Kadobianskyi M."/>
            <person name="Schulze L."/>
            <person name="Schuelke M."/>
            <person name="Judkewitz B."/>
        </authorList>
    </citation>
    <scope>NUCLEOTIDE SEQUENCE [LARGE SCALE GENOMIC DNA]</scope>
    <source>
        <strain evidence="1 2">Bolton</strain>
    </source>
</reference>
<evidence type="ECO:0000313" key="1">
    <source>
        <dbReference type="EMBL" id="TRY82847.1"/>
    </source>
</evidence>
<name>A0A553PYT2_9TELE</name>
<dbReference type="EMBL" id="SRMA01026534">
    <property type="protein sequence ID" value="TRY82847.1"/>
    <property type="molecule type" value="Genomic_DNA"/>
</dbReference>
<proteinExistence type="predicted"/>
<dbReference type="AlphaFoldDB" id="A0A553PYT2"/>
<protein>
    <submittedName>
        <fullName evidence="1">Uncharacterized protein</fullName>
    </submittedName>
</protein>
<evidence type="ECO:0000313" key="2">
    <source>
        <dbReference type="Proteomes" id="UP000316079"/>
    </source>
</evidence>
<comment type="caution">
    <text evidence="1">The sequence shown here is derived from an EMBL/GenBank/DDBJ whole genome shotgun (WGS) entry which is preliminary data.</text>
</comment>
<sequence length="288" mass="33146">MTVCPWRFFTMDTHSETGNGELEKKRGDWWRKDDGFETHSCMKRIYKDVTRLRWTRGKTRKPEKVEYFQPPIRLPRSSLRICLARSLSVVLNVDSLSTVLSARQNEPHVDFSKESPLFFRETLNNSTHSHYNAIHRQITIVRLLISDGSWFVFLTTEKATLALPDRTEIPRAVPVGSEVGFESHTTKHFPSSTIGSVSFCAYAWHTNHTALRTTVSIVPTSLRNQQSPKNTVLTVKQSPPKLFKSRLQQFIPLVRTGRRDRKRIEALSELALSRRHSAWGPSARALNY</sequence>
<accession>A0A553PYT2</accession>
<gene>
    <name evidence="1" type="ORF">DNTS_022060</name>
</gene>
<keyword evidence="2" id="KW-1185">Reference proteome</keyword>
<organism evidence="1 2">
    <name type="scientific">Danionella cerebrum</name>
    <dbReference type="NCBI Taxonomy" id="2873325"/>
    <lineage>
        <taxon>Eukaryota</taxon>
        <taxon>Metazoa</taxon>
        <taxon>Chordata</taxon>
        <taxon>Craniata</taxon>
        <taxon>Vertebrata</taxon>
        <taxon>Euteleostomi</taxon>
        <taxon>Actinopterygii</taxon>
        <taxon>Neopterygii</taxon>
        <taxon>Teleostei</taxon>
        <taxon>Ostariophysi</taxon>
        <taxon>Cypriniformes</taxon>
        <taxon>Danionidae</taxon>
        <taxon>Danioninae</taxon>
        <taxon>Danionella</taxon>
    </lineage>
</organism>
<dbReference type="OrthoDB" id="10654776at2759"/>